<dbReference type="HOGENOM" id="CLU_523226_0_0_1"/>
<feature type="transmembrane region" description="Helical" evidence="1">
    <location>
        <begin position="20"/>
        <end position="40"/>
    </location>
</feature>
<dbReference type="RefSeq" id="XP_005759602.1">
    <property type="nucleotide sequence ID" value="XM_005759545.1"/>
</dbReference>
<proteinExistence type="predicted"/>
<dbReference type="PaxDb" id="2903-EOD07173"/>
<keyword evidence="1" id="KW-0812">Transmembrane</keyword>
<dbReference type="EnsemblProtists" id="EOD07173">
    <property type="protein sequence ID" value="EOD07173"/>
    <property type="gene ID" value="EMIHUDRAFT_198493"/>
</dbReference>
<reference evidence="3" key="1">
    <citation type="journal article" date="2013" name="Nature">
        <title>Pan genome of the phytoplankton Emiliania underpins its global distribution.</title>
        <authorList>
            <person name="Read B.A."/>
            <person name="Kegel J."/>
            <person name="Klute M.J."/>
            <person name="Kuo A."/>
            <person name="Lefebvre S.C."/>
            <person name="Maumus F."/>
            <person name="Mayer C."/>
            <person name="Miller J."/>
            <person name="Monier A."/>
            <person name="Salamov A."/>
            <person name="Young J."/>
            <person name="Aguilar M."/>
            <person name="Claverie J.M."/>
            <person name="Frickenhaus S."/>
            <person name="Gonzalez K."/>
            <person name="Herman E.K."/>
            <person name="Lin Y.C."/>
            <person name="Napier J."/>
            <person name="Ogata H."/>
            <person name="Sarno A.F."/>
            <person name="Shmutz J."/>
            <person name="Schroeder D."/>
            <person name="de Vargas C."/>
            <person name="Verret F."/>
            <person name="von Dassow P."/>
            <person name="Valentin K."/>
            <person name="Van de Peer Y."/>
            <person name="Wheeler G."/>
            <person name="Dacks J.B."/>
            <person name="Delwiche C.F."/>
            <person name="Dyhrman S.T."/>
            <person name="Glockner G."/>
            <person name="John U."/>
            <person name="Richards T."/>
            <person name="Worden A.Z."/>
            <person name="Zhang X."/>
            <person name="Grigoriev I.V."/>
            <person name="Allen A.E."/>
            <person name="Bidle K."/>
            <person name="Borodovsky M."/>
            <person name="Bowler C."/>
            <person name="Brownlee C."/>
            <person name="Cock J.M."/>
            <person name="Elias M."/>
            <person name="Gladyshev V.N."/>
            <person name="Groth M."/>
            <person name="Guda C."/>
            <person name="Hadaegh A."/>
            <person name="Iglesias-Rodriguez M.D."/>
            <person name="Jenkins J."/>
            <person name="Jones B.M."/>
            <person name="Lawson T."/>
            <person name="Leese F."/>
            <person name="Lindquist E."/>
            <person name="Lobanov A."/>
            <person name="Lomsadze A."/>
            <person name="Malik S.B."/>
            <person name="Marsh M.E."/>
            <person name="Mackinder L."/>
            <person name="Mock T."/>
            <person name="Mueller-Roeber B."/>
            <person name="Pagarete A."/>
            <person name="Parker M."/>
            <person name="Probert I."/>
            <person name="Quesneville H."/>
            <person name="Raines C."/>
            <person name="Rensing S.A."/>
            <person name="Riano-Pachon D.M."/>
            <person name="Richier S."/>
            <person name="Rokitta S."/>
            <person name="Shiraiwa Y."/>
            <person name="Soanes D.M."/>
            <person name="van der Giezen M."/>
            <person name="Wahlund T.M."/>
            <person name="Williams B."/>
            <person name="Wilson W."/>
            <person name="Wolfe G."/>
            <person name="Wurch L.L."/>
        </authorList>
    </citation>
    <scope>NUCLEOTIDE SEQUENCE</scope>
</reference>
<dbReference type="AlphaFoldDB" id="A0A0D3I7D8"/>
<evidence type="ECO:0000256" key="1">
    <source>
        <dbReference type="SAM" id="Phobius"/>
    </source>
</evidence>
<dbReference type="GeneID" id="17253501"/>
<evidence type="ECO:0000313" key="3">
    <source>
        <dbReference type="Proteomes" id="UP000013827"/>
    </source>
</evidence>
<accession>A0A0D3I7D8</accession>
<dbReference type="KEGG" id="ehx:EMIHUDRAFT_198493"/>
<dbReference type="Proteomes" id="UP000013827">
    <property type="component" value="Unassembled WGS sequence"/>
</dbReference>
<keyword evidence="1" id="KW-0472">Membrane</keyword>
<organism evidence="2 3">
    <name type="scientific">Emiliania huxleyi (strain CCMP1516)</name>
    <dbReference type="NCBI Taxonomy" id="280463"/>
    <lineage>
        <taxon>Eukaryota</taxon>
        <taxon>Haptista</taxon>
        <taxon>Haptophyta</taxon>
        <taxon>Prymnesiophyceae</taxon>
        <taxon>Isochrysidales</taxon>
        <taxon>Noelaerhabdaceae</taxon>
        <taxon>Emiliania</taxon>
    </lineage>
</organism>
<sequence>MLDPTFYSRAVENPPRRRHWSAVGAGLVVLLVTAAVSLTSRSASPQRLFMSDMIGCFAGFLEAQPGDGPALHSVLGLPGHMHGCLFGGGSGGEAQPSCPSKEDLWSMVQLYHGKGETVPVTAEAWAGATWSLVSAKGVDVSESTYKAAAKLQFASPAFEKDGDAFTDAGGLAACDALLKTVLCKDVAAAERSLPGGDGMTEEQKAAVEEKLEMAQYFGENPDSPLKAMVEQAIEDGVAPADAFGAALPAYEAMLDGATEEEMQAALDAALAEKAAEPEARSVASSEPSCPSKEDLWSMVQLYHGKGETVPVTAEAWAGATWSLVSAKGVDVSESTYKAAAKLQFTSPAFEKDGDAFTDAGGLAACDALLKTVLCKDVAAAERSLPGGDGMTEEQKAAVEEKLEMAQYFGETPDSPLKAMVEQAIEDGVAPAIAFDAALPAYEAMLDGATEEVIKEQRRSLFKHAAEQVLGLEDDPRRRYVGCEGHFAEHVNVASLGVNDNERWRGAAEHCRQVGEVVARDG</sequence>
<protein>
    <submittedName>
        <fullName evidence="2">Uncharacterized protein</fullName>
    </submittedName>
</protein>
<reference evidence="2" key="2">
    <citation type="submission" date="2024-10" db="UniProtKB">
        <authorList>
            <consortium name="EnsemblProtists"/>
        </authorList>
    </citation>
    <scope>IDENTIFICATION</scope>
</reference>
<name>A0A0D3I7D8_EMIH1</name>
<evidence type="ECO:0000313" key="2">
    <source>
        <dbReference type="EnsemblProtists" id="EOD07173"/>
    </source>
</evidence>
<keyword evidence="3" id="KW-1185">Reference proteome</keyword>
<keyword evidence="1" id="KW-1133">Transmembrane helix</keyword>